<gene>
    <name evidence="2" type="primary">pheT</name>
    <name evidence="2" type="ORF">OB2597_10631</name>
</gene>
<reference evidence="2 3" key="1">
    <citation type="journal article" date="2010" name="J. Bacteriol.">
        <title>Genome sequences of Oceanicola granulosus HTCC2516(T) and Oceanicola batsensis HTCC2597(TDelta).</title>
        <authorList>
            <person name="Thrash J.C."/>
            <person name="Cho J.C."/>
            <person name="Vergin K.L."/>
            <person name="Giovannoni S.J."/>
        </authorList>
    </citation>
    <scope>NUCLEOTIDE SEQUENCE [LARGE SCALE GENOMIC DNA]</scope>
    <source>
        <strain evidence="3">ATCC BAA-863 / DSM 15984 / KCTC 12145 / HTCC2597</strain>
    </source>
</reference>
<feature type="transmembrane region" description="Helical" evidence="1">
    <location>
        <begin position="39"/>
        <end position="62"/>
    </location>
</feature>
<keyword evidence="2" id="KW-0030">Aminoacyl-tRNA synthetase</keyword>
<dbReference type="STRING" id="252305.OB2597_10631"/>
<keyword evidence="1" id="KW-0812">Transmembrane</keyword>
<dbReference type="EC" id="6.1.1.20" evidence="2"/>
<keyword evidence="2" id="KW-0436">Ligase</keyword>
<dbReference type="AlphaFoldDB" id="A3TVP6"/>
<dbReference type="HOGENOM" id="CLU_2317475_0_0_5"/>
<keyword evidence="3" id="KW-1185">Reference proteome</keyword>
<evidence type="ECO:0000313" key="2">
    <source>
        <dbReference type="EMBL" id="EAQ03692.1"/>
    </source>
</evidence>
<dbReference type="Proteomes" id="UP000004318">
    <property type="component" value="Unassembled WGS sequence"/>
</dbReference>
<organism evidence="2 3">
    <name type="scientific">Pseudooceanicola batsensis (strain ATCC BAA-863 / DSM 15984 / KCTC 12145 / HTCC2597)</name>
    <name type="common">Oceanicola batsensis</name>
    <dbReference type="NCBI Taxonomy" id="252305"/>
    <lineage>
        <taxon>Bacteria</taxon>
        <taxon>Pseudomonadati</taxon>
        <taxon>Pseudomonadota</taxon>
        <taxon>Alphaproteobacteria</taxon>
        <taxon>Rhodobacterales</taxon>
        <taxon>Paracoccaceae</taxon>
        <taxon>Pseudooceanicola</taxon>
    </lineage>
</organism>
<keyword evidence="1" id="KW-1133">Transmembrane helix</keyword>
<accession>A3TVP6</accession>
<name>A3TVP6_PSEBH</name>
<dbReference type="eggNOG" id="ENOG5032KJA">
    <property type="taxonomic scope" value="Bacteria"/>
</dbReference>
<proteinExistence type="predicted"/>
<dbReference type="RefSeq" id="WP_009806345.1">
    <property type="nucleotide sequence ID" value="NZ_CH724131.1"/>
</dbReference>
<evidence type="ECO:0000256" key="1">
    <source>
        <dbReference type="SAM" id="Phobius"/>
    </source>
</evidence>
<comment type="caution">
    <text evidence="2">The sequence shown here is derived from an EMBL/GenBank/DDBJ whole genome shotgun (WGS) entry which is preliminary data.</text>
</comment>
<dbReference type="EMBL" id="AAMO01000003">
    <property type="protein sequence ID" value="EAQ03692.1"/>
    <property type="molecule type" value="Genomic_DNA"/>
</dbReference>
<dbReference type="GO" id="GO:0004826">
    <property type="term" value="F:phenylalanine-tRNA ligase activity"/>
    <property type="evidence" value="ECO:0007669"/>
    <property type="project" value="UniProtKB-EC"/>
</dbReference>
<protein>
    <submittedName>
        <fullName evidence="2">Phenylalanyl-tRNA synthetase beta subunit</fullName>
        <ecNumber evidence="2">6.1.1.20</ecNumber>
    </submittedName>
</protein>
<evidence type="ECO:0000313" key="3">
    <source>
        <dbReference type="Proteomes" id="UP000004318"/>
    </source>
</evidence>
<feature type="transmembrane region" description="Helical" evidence="1">
    <location>
        <begin position="69"/>
        <end position="93"/>
    </location>
</feature>
<keyword evidence="1" id="KW-0472">Membrane</keyword>
<sequence>MTRRGILLGLLALWLVTYLASLVYPPTLAAEGDGFTRGINRVMTFLGLQFGAGLIAVAVLAVRPSQGRLRWIALIPAALAALLLLAIAGLILWSRVAHG</sequence>